<accession>A0AAW2H4Q6</accession>
<reference evidence="1 2" key="1">
    <citation type="submission" date="2023-03" db="EMBL/GenBank/DDBJ databases">
        <title>High recombination rates correlate with genetic variation in Cardiocondyla obscurior ants.</title>
        <authorList>
            <person name="Errbii M."/>
        </authorList>
    </citation>
    <scope>NUCLEOTIDE SEQUENCE [LARGE SCALE GENOMIC DNA]</scope>
    <source>
        <strain evidence="1">Alpha-2009</strain>
        <tissue evidence="1">Whole body</tissue>
    </source>
</reference>
<evidence type="ECO:0000313" key="1">
    <source>
        <dbReference type="EMBL" id="KAL0134322.1"/>
    </source>
</evidence>
<name>A0AAW2H4Q6_9HYME</name>
<evidence type="ECO:0000313" key="2">
    <source>
        <dbReference type="Proteomes" id="UP001430953"/>
    </source>
</evidence>
<sequence length="101" mass="11880">MPPLIAFFPSNTACLLKHTRIQLIYNIVDNIEKYTNEYLLLLLRPDIARCYCKLHPRCRSFVSFRCSLKFSERMRHLVGSINNARLYSSKAEFFYEGSIVL</sequence>
<dbReference type="Proteomes" id="UP001430953">
    <property type="component" value="Unassembled WGS sequence"/>
</dbReference>
<proteinExistence type="predicted"/>
<dbReference type="AlphaFoldDB" id="A0AAW2H4Q6"/>
<keyword evidence="2" id="KW-1185">Reference proteome</keyword>
<dbReference type="EMBL" id="JADYXP020000001">
    <property type="protein sequence ID" value="KAL0134322.1"/>
    <property type="molecule type" value="Genomic_DNA"/>
</dbReference>
<gene>
    <name evidence="1" type="ORF">PUN28_001252</name>
</gene>
<organism evidence="1 2">
    <name type="scientific">Cardiocondyla obscurior</name>
    <dbReference type="NCBI Taxonomy" id="286306"/>
    <lineage>
        <taxon>Eukaryota</taxon>
        <taxon>Metazoa</taxon>
        <taxon>Ecdysozoa</taxon>
        <taxon>Arthropoda</taxon>
        <taxon>Hexapoda</taxon>
        <taxon>Insecta</taxon>
        <taxon>Pterygota</taxon>
        <taxon>Neoptera</taxon>
        <taxon>Endopterygota</taxon>
        <taxon>Hymenoptera</taxon>
        <taxon>Apocrita</taxon>
        <taxon>Aculeata</taxon>
        <taxon>Formicoidea</taxon>
        <taxon>Formicidae</taxon>
        <taxon>Myrmicinae</taxon>
        <taxon>Cardiocondyla</taxon>
    </lineage>
</organism>
<comment type="caution">
    <text evidence="1">The sequence shown here is derived from an EMBL/GenBank/DDBJ whole genome shotgun (WGS) entry which is preliminary data.</text>
</comment>
<protein>
    <submittedName>
        <fullName evidence="1">Uncharacterized protein</fullName>
    </submittedName>
</protein>